<dbReference type="Gene3D" id="1.10.10.10">
    <property type="entry name" value="Winged helix-like DNA-binding domain superfamily/Winged helix DNA-binding domain"/>
    <property type="match status" value="1"/>
</dbReference>
<evidence type="ECO:0000256" key="5">
    <source>
        <dbReference type="ARBA" id="ARBA00023163"/>
    </source>
</evidence>
<dbReference type="SUPFAM" id="SSF88659">
    <property type="entry name" value="Sigma3 and sigma4 domains of RNA polymerase sigma factors"/>
    <property type="match status" value="1"/>
</dbReference>
<evidence type="ECO:0000313" key="9">
    <source>
        <dbReference type="Proteomes" id="UP000269493"/>
    </source>
</evidence>
<dbReference type="InterPro" id="IPR036388">
    <property type="entry name" value="WH-like_DNA-bd_sf"/>
</dbReference>
<gene>
    <name evidence="8" type="ORF">BC742_1949</name>
</gene>
<dbReference type="GeneID" id="92929557"/>
<protein>
    <submittedName>
        <fullName evidence="8">RNA polymerase sigma-70 factor (ECF subfamily)</fullName>
    </submittedName>
</protein>
<dbReference type="SUPFAM" id="SSF88946">
    <property type="entry name" value="Sigma2 domain of RNA polymerase sigma factors"/>
    <property type="match status" value="1"/>
</dbReference>
<organism evidence="8 9">
    <name type="scientific">Coprobacter fastidiosus NSB1 = JCM 33896</name>
    <dbReference type="NCBI Taxonomy" id="1349822"/>
    <lineage>
        <taxon>Bacteria</taxon>
        <taxon>Pseudomonadati</taxon>
        <taxon>Bacteroidota</taxon>
        <taxon>Bacteroidia</taxon>
        <taxon>Bacteroidales</taxon>
        <taxon>Barnesiellaceae</taxon>
        <taxon>Coprobacter</taxon>
    </lineage>
</organism>
<dbReference type="EMBL" id="RBXN01000006">
    <property type="protein sequence ID" value="RKT50989.1"/>
    <property type="molecule type" value="Genomic_DNA"/>
</dbReference>
<dbReference type="GO" id="GO:0003677">
    <property type="term" value="F:DNA binding"/>
    <property type="evidence" value="ECO:0007669"/>
    <property type="project" value="UniProtKB-KW"/>
</dbReference>
<dbReference type="PANTHER" id="PTHR43133">
    <property type="entry name" value="RNA POLYMERASE ECF-TYPE SIGMA FACTO"/>
    <property type="match status" value="1"/>
</dbReference>
<comment type="caution">
    <text evidence="8">The sequence shown here is derived from an EMBL/GenBank/DDBJ whole genome shotgun (WGS) entry which is preliminary data.</text>
</comment>
<evidence type="ECO:0000259" key="6">
    <source>
        <dbReference type="Pfam" id="PF04542"/>
    </source>
</evidence>
<keyword evidence="3" id="KW-0731">Sigma factor</keyword>
<keyword evidence="9" id="KW-1185">Reference proteome</keyword>
<dbReference type="InterPro" id="IPR014284">
    <property type="entry name" value="RNA_pol_sigma-70_dom"/>
</dbReference>
<dbReference type="Proteomes" id="UP000269493">
    <property type="component" value="Unassembled WGS sequence"/>
</dbReference>
<dbReference type="RefSeq" id="WP_022602361.1">
    <property type="nucleotide sequence ID" value="NZ_KI440822.1"/>
</dbReference>
<dbReference type="GO" id="GO:0016987">
    <property type="term" value="F:sigma factor activity"/>
    <property type="evidence" value="ECO:0007669"/>
    <property type="project" value="UniProtKB-KW"/>
</dbReference>
<name>A0A495VNK9_9BACT</name>
<proteinExistence type="inferred from homology"/>
<dbReference type="InterPro" id="IPR013325">
    <property type="entry name" value="RNA_pol_sigma_r2"/>
</dbReference>
<keyword evidence="2" id="KW-0805">Transcription regulation</keyword>
<dbReference type="Gene3D" id="1.10.1740.10">
    <property type="match status" value="1"/>
</dbReference>
<accession>A0A495VNK9</accession>
<comment type="similarity">
    <text evidence="1">Belongs to the sigma-70 factor family. ECF subfamily.</text>
</comment>
<evidence type="ECO:0000256" key="4">
    <source>
        <dbReference type="ARBA" id="ARBA00023125"/>
    </source>
</evidence>
<dbReference type="Pfam" id="PF04542">
    <property type="entry name" value="Sigma70_r2"/>
    <property type="match status" value="1"/>
</dbReference>
<evidence type="ECO:0000259" key="7">
    <source>
        <dbReference type="Pfam" id="PF08281"/>
    </source>
</evidence>
<evidence type="ECO:0000256" key="3">
    <source>
        <dbReference type="ARBA" id="ARBA00023082"/>
    </source>
</evidence>
<dbReference type="InterPro" id="IPR013249">
    <property type="entry name" value="RNA_pol_sigma70_r4_t2"/>
</dbReference>
<evidence type="ECO:0000256" key="2">
    <source>
        <dbReference type="ARBA" id="ARBA00023015"/>
    </source>
</evidence>
<dbReference type="InterPro" id="IPR007627">
    <property type="entry name" value="RNA_pol_sigma70_r2"/>
</dbReference>
<reference evidence="8 9" key="1">
    <citation type="submission" date="2018-10" db="EMBL/GenBank/DDBJ databases">
        <title>Genomic Encyclopedia of Archaeal and Bacterial Type Strains, Phase II (KMG-II): from individual species to whole genera.</title>
        <authorList>
            <person name="Goeker M."/>
        </authorList>
    </citation>
    <scope>NUCLEOTIDE SEQUENCE [LARGE SCALE GENOMIC DNA]</scope>
    <source>
        <strain evidence="8 9">NSB1</strain>
    </source>
</reference>
<evidence type="ECO:0000256" key="1">
    <source>
        <dbReference type="ARBA" id="ARBA00010641"/>
    </source>
</evidence>
<feature type="domain" description="RNA polymerase sigma factor 70 region 4 type 2" evidence="7">
    <location>
        <begin position="150"/>
        <end position="201"/>
    </location>
</feature>
<dbReference type="InterPro" id="IPR039425">
    <property type="entry name" value="RNA_pol_sigma-70-like"/>
</dbReference>
<sequence>MKKNFSFVVLNCNPYLYRKIKSTFFKPHISSLPDEELLARYNRTGDTKYFGELYNRYIPLLYGVCLKYLGNAEKAEDAVMQLFEELTEKIGRYEITLFRTWLYSVVKNHCFQLLRKEEREIPVNLDADFVESADIVHLLSDDEEDSRLPALQKCMRQLPPQQRECIELFFMQEQSYADIASRTGYSLNHVKSYIQNGKRNLKICILKQGDE</sequence>
<dbReference type="Pfam" id="PF08281">
    <property type="entry name" value="Sigma70_r4_2"/>
    <property type="match status" value="1"/>
</dbReference>
<dbReference type="OrthoDB" id="1116873at2"/>
<keyword evidence="4" id="KW-0238">DNA-binding</keyword>
<dbReference type="NCBIfam" id="TIGR02937">
    <property type="entry name" value="sigma70-ECF"/>
    <property type="match status" value="1"/>
</dbReference>
<evidence type="ECO:0000313" key="8">
    <source>
        <dbReference type="EMBL" id="RKT50989.1"/>
    </source>
</evidence>
<keyword evidence="5" id="KW-0804">Transcription</keyword>
<feature type="domain" description="RNA polymerase sigma-70 region 2" evidence="6">
    <location>
        <begin position="53"/>
        <end position="119"/>
    </location>
</feature>
<dbReference type="AlphaFoldDB" id="A0A495VNK9"/>
<dbReference type="CDD" id="cd06171">
    <property type="entry name" value="Sigma70_r4"/>
    <property type="match status" value="1"/>
</dbReference>
<dbReference type="PANTHER" id="PTHR43133:SF8">
    <property type="entry name" value="RNA POLYMERASE SIGMA FACTOR HI_1459-RELATED"/>
    <property type="match status" value="1"/>
</dbReference>
<dbReference type="GO" id="GO:0006352">
    <property type="term" value="P:DNA-templated transcription initiation"/>
    <property type="evidence" value="ECO:0007669"/>
    <property type="project" value="InterPro"/>
</dbReference>
<dbReference type="InterPro" id="IPR013324">
    <property type="entry name" value="RNA_pol_sigma_r3/r4-like"/>
</dbReference>